<protein>
    <submittedName>
        <fullName evidence="1">Phosphatidylinositol kinase</fullName>
    </submittedName>
</protein>
<evidence type="ECO:0000313" key="1">
    <source>
        <dbReference type="EMBL" id="SPD85038.1"/>
    </source>
</evidence>
<dbReference type="AlphaFoldDB" id="A0A2N9JC06"/>
<dbReference type="OrthoDB" id="3423180at2"/>
<dbReference type="InterPro" id="IPR022292">
    <property type="entry name" value="CHP03843"/>
</dbReference>
<organism evidence="1 2">
    <name type="scientific">Micropruina glycogenica</name>
    <dbReference type="NCBI Taxonomy" id="75385"/>
    <lineage>
        <taxon>Bacteria</taxon>
        <taxon>Bacillati</taxon>
        <taxon>Actinomycetota</taxon>
        <taxon>Actinomycetes</taxon>
        <taxon>Propionibacteriales</taxon>
        <taxon>Nocardioidaceae</taxon>
        <taxon>Micropruina</taxon>
    </lineage>
</organism>
<reference evidence="1 2" key="1">
    <citation type="submission" date="2018-02" db="EMBL/GenBank/DDBJ databases">
        <authorList>
            <person name="Cohen D.B."/>
            <person name="Kent A.D."/>
        </authorList>
    </citation>
    <scope>NUCLEOTIDE SEQUENCE [LARGE SCALE GENOMIC DNA]</scope>
    <source>
        <strain evidence="1">1</strain>
    </source>
</reference>
<sequence length="246" mass="27453">MTSEPVGPEPTPLTSAQQEELLSTGELSIVGRVIDSSNGTYVVEVTDGDTYTWAIYKPQSGERPLWDFDPGLYKRERAAYVLSEALGWSLVPPTMVRADAPLGVGSLQWYIECDPSMHYFNLLRHAPDTHDALRRMAVFDMVGNNTDRKGGHVLQSADGHVWGIDHGLCFAAEYKLRTVIWDFAGEAVPDDVLDDLAPLADEVPAELADLLDVREVRALRRRVQRLLDSRMLPLDTTGYAYPWPLI</sequence>
<dbReference type="EMBL" id="LT985188">
    <property type="protein sequence ID" value="SPD85038.1"/>
    <property type="molecule type" value="Genomic_DNA"/>
</dbReference>
<keyword evidence="2" id="KW-1185">Reference proteome</keyword>
<dbReference type="RefSeq" id="WP_105184362.1">
    <property type="nucleotide sequence ID" value="NZ_BAAAGO010000016.1"/>
</dbReference>
<name>A0A2N9JC06_9ACTN</name>
<gene>
    <name evidence="1" type="ORF">MPLG2_0002</name>
</gene>
<dbReference type="KEGG" id="mgg:MPLG2_0002"/>
<accession>A0A2N9JC06</accession>
<keyword evidence="1" id="KW-0418">Kinase</keyword>
<dbReference type="GO" id="GO:0016301">
    <property type="term" value="F:kinase activity"/>
    <property type="evidence" value="ECO:0007669"/>
    <property type="project" value="UniProtKB-KW"/>
</dbReference>
<dbReference type="Proteomes" id="UP000238164">
    <property type="component" value="Chromosome 1"/>
</dbReference>
<dbReference type="NCBIfam" id="TIGR03843">
    <property type="entry name" value="SCO1664 family protein"/>
    <property type="match status" value="1"/>
</dbReference>
<evidence type="ECO:0000313" key="2">
    <source>
        <dbReference type="Proteomes" id="UP000238164"/>
    </source>
</evidence>
<keyword evidence="1" id="KW-0808">Transferase</keyword>
<proteinExistence type="predicted"/>